<dbReference type="GO" id="GO:0006644">
    <property type="term" value="P:phospholipid metabolic process"/>
    <property type="evidence" value="ECO:0007669"/>
    <property type="project" value="InterPro"/>
</dbReference>
<name>A0AAD6UZT5_9AGAR</name>
<dbReference type="PANTHER" id="PTHR12824">
    <property type="entry name" value="GROUP XII SECRETORY PHOSPHOLIPASE A2 FAMILY MEMBER"/>
    <property type="match status" value="1"/>
</dbReference>
<reference evidence="2" key="1">
    <citation type="submission" date="2023-03" db="EMBL/GenBank/DDBJ databases">
        <title>Massive genome expansion in bonnet fungi (Mycena s.s.) driven by repeated elements and novel gene families across ecological guilds.</title>
        <authorList>
            <consortium name="Lawrence Berkeley National Laboratory"/>
            <person name="Harder C.B."/>
            <person name="Miyauchi S."/>
            <person name="Viragh M."/>
            <person name="Kuo A."/>
            <person name="Thoen E."/>
            <person name="Andreopoulos B."/>
            <person name="Lu D."/>
            <person name="Skrede I."/>
            <person name="Drula E."/>
            <person name="Henrissat B."/>
            <person name="Morin E."/>
            <person name="Kohler A."/>
            <person name="Barry K."/>
            <person name="LaButti K."/>
            <person name="Morin E."/>
            <person name="Salamov A."/>
            <person name="Lipzen A."/>
            <person name="Mereny Z."/>
            <person name="Hegedus B."/>
            <person name="Baldrian P."/>
            <person name="Stursova M."/>
            <person name="Weitz H."/>
            <person name="Taylor A."/>
            <person name="Grigoriev I.V."/>
            <person name="Nagy L.G."/>
            <person name="Martin F."/>
            <person name="Kauserud H."/>
        </authorList>
    </citation>
    <scope>NUCLEOTIDE SEQUENCE</scope>
    <source>
        <strain evidence="2">9144</strain>
    </source>
</reference>
<dbReference type="InterPro" id="IPR036444">
    <property type="entry name" value="PLipase_A2_dom_sf"/>
</dbReference>
<dbReference type="GO" id="GO:0004623">
    <property type="term" value="F:phospholipase A2 activity"/>
    <property type="evidence" value="ECO:0007669"/>
    <property type="project" value="InterPro"/>
</dbReference>
<dbReference type="Gene3D" id="1.20.90.10">
    <property type="entry name" value="Phospholipase A2 domain"/>
    <property type="match status" value="1"/>
</dbReference>
<comment type="caution">
    <text evidence="2">The sequence shown here is derived from an EMBL/GenBank/DDBJ whole genome shotgun (WGS) entry which is preliminary data.</text>
</comment>
<dbReference type="InterPro" id="IPR010711">
    <property type="entry name" value="PLA2G12"/>
</dbReference>
<dbReference type="GO" id="GO:0005509">
    <property type="term" value="F:calcium ion binding"/>
    <property type="evidence" value="ECO:0007669"/>
    <property type="project" value="InterPro"/>
</dbReference>
<feature type="chain" id="PRO_5042275370" evidence="1">
    <location>
        <begin position="17"/>
        <end position="334"/>
    </location>
</feature>
<evidence type="ECO:0000256" key="1">
    <source>
        <dbReference type="SAM" id="SignalP"/>
    </source>
</evidence>
<dbReference type="SUPFAM" id="SSF48619">
    <property type="entry name" value="Phospholipase A2, PLA2"/>
    <property type="match status" value="1"/>
</dbReference>
<keyword evidence="1" id="KW-0732">Signal</keyword>
<organism evidence="2 3">
    <name type="scientific">Mycena pura</name>
    <dbReference type="NCBI Taxonomy" id="153505"/>
    <lineage>
        <taxon>Eukaryota</taxon>
        <taxon>Fungi</taxon>
        <taxon>Dikarya</taxon>
        <taxon>Basidiomycota</taxon>
        <taxon>Agaricomycotina</taxon>
        <taxon>Agaricomycetes</taxon>
        <taxon>Agaricomycetidae</taxon>
        <taxon>Agaricales</taxon>
        <taxon>Marasmiineae</taxon>
        <taxon>Mycenaceae</taxon>
        <taxon>Mycena</taxon>
    </lineage>
</organism>
<keyword evidence="3" id="KW-1185">Reference proteome</keyword>
<accession>A0AAD6UZT5</accession>
<evidence type="ECO:0000313" key="2">
    <source>
        <dbReference type="EMBL" id="KAJ7196228.1"/>
    </source>
</evidence>
<evidence type="ECO:0000313" key="3">
    <source>
        <dbReference type="Proteomes" id="UP001219525"/>
    </source>
</evidence>
<dbReference type="PANTHER" id="PTHR12824:SF8">
    <property type="entry name" value="GXIVSPLA2, ISOFORM A"/>
    <property type="match status" value="1"/>
</dbReference>
<protein>
    <submittedName>
        <fullName evidence="2">Uncharacterized protein</fullName>
    </submittedName>
</protein>
<dbReference type="GO" id="GO:0016042">
    <property type="term" value="P:lipid catabolic process"/>
    <property type="evidence" value="ECO:0007669"/>
    <property type="project" value="InterPro"/>
</dbReference>
<dbReference type="EMBL" id="JARJCW010000085">
    <property type="protein sequence ID" value="KAJ7196228.1"/>
    <property type="molecule type" value="Genomic_DNA"/>
</dbReference>
<dbReference type="AlphaFoldDB" id="A0AAD6UZT5"/>
<dbReference type="Pfam" id="PF06951">
    <property type="entry name" value="PLA2G12"/>
    <property type="match status" value="1"/>
</dbReference>
<feature type="signal peptide" evidence="1">
    <location>
        <begin position="1"/>
        <end position="16"/>
    </location>
</feature>
<dbReference type="GO" id="GO:0050482">
    <property type="term" value="P:arachidonate secretion"/>
    <property type="evidence" value="ECO:0007669"/>
    <property type="project" value="InterPro"/>
</dbReference>
<sequence>MWSLMLWMGLLLPCLAQYSNGYYAPRAPEDYSACAVNPSNGPIHRDVDLAGQNMLDMDTDSTGTYYLAIYDTGAVGYEASSSNGQTYVPSAGQANHNYITTVWILDCDGVLTPILDNGTRYIFEYDTPTNTILAVTSDYYSTLSKRSFGDTILQWLGNQAGGSNPHQGDTDEPRCPVDQPDSLVFFDAPPNTPNGCGSANGFHPPQLTADFTSCCNQHDICYGDCTSSWLTCNSQFLACMLATCGATYSGGTTLDTLQGGWCRDVANSYYDLVSSTSGRNTFDAAEQDRCVCCAPDDIFCQCLTEPPPSDQDCGPEICCEVPTPESCKCCFTGC</sequence>
<dbReference type="Proteomes" id="UP001219525">
    <property type="component" value="Unassembled WGS sequence"/>
</dbReference>
<gene>
    <name evidence="2" type="ORF">GGX14DRAFT_545746</name>
</gene>
<dbReference type="GO" id="GO:0005576">
    <property type="term" value="C:extracellular region"/>
    <property type="evidence" value="ECO:0007669"/>
    <property type="project" value="InterPro"/>
</dbReference>
<proteinExistence type="predicted"/>